<comment type="caution">
    <text evidence="2">The sequence shown here is derived from an EMBL/GenBank/DDBJ whole genome shotgun (WGS) entry which is preliminary data.</text>
</comment>
<feature type="transmembrane region" description="Helical" evidence="1">
    <location>
        <begin position="24"/>
        <end position="53"/>
    </location>
</feature>
<evidence type="ECO:0000313" key="3">
    <source>
        <dbReference type="Proteomes" id="UP000266258"/>
    </source>
</evidence>
<dbReference type="EMBL" id="NRJH01000008">
    <property type="protein sequence ID" value="RIY33826.1"/>
    <property type="molecule type" value="Genomic_DNA"/>
</dbReference>
<dbReference type="Pfam" id="PF07178">
    <property type="entry name" value="TraL"/>
    <property type="match status" value="1"/>
</dbReference>
<dbReference type="InterPro" id="IPR009838">
    <property type="entry name" value="T4SS_TraL"/>
</dbReference>
<protein>
    <recommendedName>
        <fullName evidence="4">Type IV conjugative transfer system protein TraL</fullName>
    </recommendedName>
</protein>
<dbReference type="GO" id="GO:0019867">
    <property type="term" value="C:outer membrane"/>
    <property type="evidence" value="ECO:0007669"/>
    <property type="project" value="InterPro"/>
</dbReference>
<proteinExistence type="predicted"/>
<reference evidence="2 3" key="1">
    <citation type="submission" date="2017-08" db="EMBL/GenBank/DDBJ databases">
        <title>Reclassification of Bisgaard taxon 37 and 44.</title>
        <authorList>
            <person name="Christensen H."/>
        </authorList>
    </citation>
    <scope>NUCLEOTIDE SEQUENCE [LARGE SCALE GENOMIC DNA]</scope>
    <source>
        <strain evidence="2 3">B96_4</strain>
    </source>
</reference>
<keyword evidence="1" id="KW-0812">Transmembrane</keyword>
<sequence length="100" mass="11453">MPLRQLSRYIDDPVYFLLWPLPEAIPILTGIAMGAYFGNLFLWAGVGFALSYCIRKYNTHLKANYLGHFLYFYGLILVRAYSVPNPFSQIFAHGVSEDEV</sequence>
<name>A0A3A1Y925_9GAMM</name>
<dbReference type="RefSeq" id="WP_119496397.1">
    <property type="nucleotide sequence ID" value="NZ_NRJH01000008.1"/>
</dbReference>
<keyword evidence="3" id="KW-1185">Reference proteome</keyword>
<keyword evidence="1" id="KW-0472">Membrane</keyword>
<dbReference type="OrthoDB" id="9813422at2"/>
<organism evidence="2 3">
    <name type="scientific">Psittacicella melopsittaci</name>
    <dbReference type="NCBI Taxonomy" id="2028576"/>
    <lineage>
        <taxon>Bacteria</taxon>
        <taxon>Pseudomonadati</taxon>
        <taxon>Pseudomonadota</taxon>
        <taxon>Gammaproteobacteria</taxon>
        <taxon>Pasteurellales</taxon>
        <taxon>Psittacicellaceae</taxon>
        <taxon>Psittacicella</taxon>
    </lineage>
</organism>
<dbReference type="AlphaFoldDB" id="A0A3A1Y925"/>
<feature type="transmembrane region" description="Helical" evidence="1">
    <location>
        <begin position="65"/>
        <end position="82"/>
    </location>
</feature>
<gene>
    <name evidence="2" type="ORF">CJP74_00890</name>
</gene>
<evidence type="ECO:0000256" key="1">
    <source>
        <dbReference type="SAM" id="Phobius"/>
    </source>
</evidence>
<evidence type="ECO:0000313" key="2">
    <source>
        <dbReference type="EMBL" id="RIY33826.1"/>
    </source>
</evidence>
<accession>A0A3A1Y925</accession>
<keyword evidence="1" id="KW-1133">Transmembrane helix</keyword>
<evidence type="ECO:0008006" key="4">
    <source>
        <dbReference type="Google" id="ProtNLM"/>
    </source>
</evidence>
<dbReference type="Proteomes" id="UP000266258">
    <property type="component" value="Unassembled WGS sequence"/>
</dbReference>